<dbReference type="AlphaFoldDB" id="X0W623"/>
<gene>
    <name evidence="1" type="ORF">S01H1_53746</name>
</gene>
<accession>X0W623</accession>
<protein>
    <submittedName>
        <fullName evidence="1">Uncharacterized protein</fullName>
    </submittedName>
</protein>
<proteinExistence type="predicted"/>
<organism evidence="1">
    <name type="scientific">marine sediment metagenome</name>
    <dbReference type="NCBI Taxonomy" id="412755"/>
    <lineage>
        <taxon>unclassified sequences</taxon>
        <taxon>metagenomes</taxon>
        <taxon>ecological metagenomes</taxon>
    </lineage>
</organism>
<comment type="caution">
    <text evidence="1">The sequence shown here is derived from an EMBL/GenBank/DDBJ whole genome shotgun (WGS) entry which is preliminary data.</text>
</comment>
<reference evidence="1" key="1">
    <citation type="journal article" date="2014" name="Front. Microbiol.">
        <title>High frequency of phylogenetically diverse reductive dehalogenase-homologous genes in deep subseafloor sedimentary metagenomes.</title>
        <authorList>
            <person name="Kawai M."/>
            <person name="Futagami T."/>
            <person name="Toyoda A."/>
            <person name="Takaki Y."/>
            <person name="Nishi S."/>
            <person name="Hori S."/>
            <person name="Arai W."/>
            <person name="Tsubouchi T."/>
            <person name="Morono Y."/>
            <person name="Uchiyama I."/>
            <person name="Ito T."/>
            <person name="Fujiyama A."/>
            <person name="Inagaki F."/>
            <person name="Takami H."/>
        </authorList>
    </citation>
    <scope>NUCLEOTIDE SEQUENCE</scope>
    <source>
        <strain evidence="1">Expedition CK06-06</strain>
    </source>
</reference>
<sequence>MEFLSTIASLGIGELMKAAGSLAKDLREAFTGDISSDKKAELMDKVAS</sequence>
<dbReference type="EMBL" id="BARS01034819">
    <property type="protein sequence ID" value="GAG26354.1"/>
    <property type="molecule type" value="Genomic_DNA"/>
</dbReference>
<evidence type="ECO:0000313" key="1">
    <source>
        <dbReference type="EMBL" id="GAG26354.1"/>
    </source>
</evidence>
<feature type="non-terminal residue" evidence="1">
    <location>
        <position position="48"/>
    </location>
</feature>
<name>X0W623_9ZZZZ</name>